<dbReference type="InterPro" id="IPR029058">
    <property type="entry name" value="AB_hydrolase_fold"/>
</dbReference>
<dbReference type="InterPro" id="IPR001375">
    <property type="entry name" value="Peptidase_S9_cat"/>
</dbReference>
<feature type="domain" description="Peptidase S9 prolyl oligopeptidase catalytic" evidence="1">
    <location>
        <begin position="183"/>
        <end position="256"/>
    </location>
</feature>
<dbReference type="AlphaFoldDB" id="A0A7C4QQA6"/>
<name>A0A7C4QQA6_9PLAN</name>
<evidence type="ECO:0000313" key="2">
    <source>
        <dbReference type="EMBL" id="HGT38788.1"/>
    </source>
</evidence>
<dbReference type="GO" id="GO:0006508">
    <property type="term" value="P:proteolysis"/>
    <property type="evidence" value="ECO:0007669"/>
    <property type="project" value="InterPro"/>
</dbReference>
<protein>
    <submittedName>
        <fullName evidence="2">Acetylxylan esterase</fullName>
    </submittedName>
</protein>
<dbReference type="Gene3D" id="3.40.50.1820">
    <property type="entry name" value="alpha/beta hydrolase"/>
    <property type="match status" value="2"/>
</dbReference>
<dbReference type="GO" id="GO:0008236">
    <property type="term" value="F:serine-type peptidase activity"/>
    <property type="evidence" value="ECO:0007669"/>
    <property type="project" value="InterPro"/>
</dbReference>
<dbReference type="EMBL" id="DSVQ01000012">
    <property type="protein sequence ID" value="HGT38788.1"/>
    <property type="molecule type" value="Genomic_DNA"/>
</dbReference>
<reference evidence="2" key="1">
    <citation type="journal article" date="2020" name="mSystems">
        <title>Genome- and Community-Level Interaction Insights into Carbon Utilization and Element Cycling Functions of Hydrothermarchaeota in Hydrothermal Sediment.</title>
        <authorList>
            <person name="Zhou Z."/>
            <person name="Liu Y."/>
            <person name="Xu W."/>
            <person name="Pan J."/>
            <person name="Luo Z.H."/>
            <person name="Li M."/>
        </authorList>
    </citation>
    <scope>NUCLEOTIDE SEQUENCE [LARGE SCALE GENOMIC DNA]</scope>
    <source>
        <strain evidence="2">SpSt-508</strain>
    </source>
</reference>
<organism evidence="2">
    <name type="scientific">Schlesneria paludicola</name>
    <dbReference type="NCBI Taxonomy" id="360056"/>
    <lineage>
        <taxon>Bacteria</taxon>
        <taxon>Pseudomonadati</taxon>
        <taxon>Planctomycetota</taxon>
        <taxon>Planctomycetia</taxon>
        <taxon>Planctomycetales</taxon>
        <taxon>Planctomycetaceae</taxon>
        <taxon>Schlesneria</taxon>
    </lineage>
</organism>
<dbReference type="Pfam" id="PF00326">
    <property type="entry name" value="Peptidase_S9"/>
    <property type="match status" value="1"/>
</dbReference>
<proteinExistence type="predicted"/>
<accession>A0A7C4QQA6</accession>
<dbReference type="SUPFAM" id="SSF53474">
    <property type="entry name" value="alpha/beta-Hydrolases"/>
    <property type="match status" value="1"/>
</dbReference>
<sequence length="700" mass="79085">MLLVSPAARLLCAAAPDTSRGDQLLAEYFHRETAQLRDACLADIRTIDDWQSRKAEYRRQLFEMLGLDPLPERTDLQATITGRLEHPEFTVEKLHFQSRPGLYVTGNLYLPRQRDGRLPGMLYVCGHGRVVKDGVSLGNKTHYQHHGAWFARQGYVCLVIDTLQLGEIEGVHHGTYRHDRWWWLSRGYTPAGVEAWNCIRALDYLQSRPEVDAERLGVTGRSGGGAYSWWLSALDDRIRAAVPVAGITDLQNHVVDGAVEGHCDCMYMVNTYRWDYPQVAALNFPRPLLISNTDRDRIFPLDGVYRTYFHVRRLYELGQAGERVGLNITAGGHVDTQELQMHAIRWFDQHLRNEPRVIEKAAVKFFPPEELKVFAELPADQLNTVIDETFVPMAAVPPPPASQAAWQAQRDGWLRFLRERSFRGWPAEGQPLAVQPALSVEHDGLLLRAYDFQSQPAVPLRLYVLQRSGLARPELIVLQPLSQQDWTNWLASLPPRFAEALAAEQTTVAGNDEQGADGGQAARRADFAALPALLTKFPWGMAYVAPRGVGLTRWTADPKKQVQIRRRFYLLGQTWEGMQIWDIRRAMQVVRGLDGMQDVPLWLQAEGDLAVLSVYASLFEPPVKRLDLYHPPTSHRAGPAVLNVLRALDVPQAVALAAERSQVVLYGVDAADWRYVTDTAQALGWPQQQMRFRELPAKTP</sequence>
<gene>
    <name evidence="2" type="ORF">ENS64_05930</name>
</gene>
<comment type="caution">
    <text evidence="2">The sequence shown here is derived from an EMBL/GenBank/DDBJ whole genome shotgun (WGS) entry which is preliminary data.</text>
</comment>
<evidence type="ECO:0000259" key="1">
    <source>
        <dbReference type="Pfam" id="PF00326"/>
    </source>
</evidence>
<dbReference type="PANTHER" id="PTHR47381">
    <property type="entry name" value="ALPHA/BETA-HYDROLASES SUPERFAMILY PROTEIN"/>
    <property type="match status" value="1"/>
</dbReference>
<dbReference type="PANTHER" id="PTHR47381:SF3">
    <property type="entry name" value="ALPHA_BETA-HYDROLASES SUPERFAMILY PROTEIN"/>
    <property type="match status" value="1"/>
</dbReference>